<protein>
    <recommendedName>
        <fullName evidence="4">Secreted protein</fullName>
    </recommendedName>
</protein>
<name>A0ABN7NEC4_TIMPD</name>
<dbReference type="EMBL" id="CAJPIN010001114">
    <property type="protein sequence ID" value="CAG2054221.1"/>
    <property type="molecule type" value="Genomic_DNA"/>
</dbReference>
<accession>A0ABN7NEC4</accession>
<gene>
    <name evidence="2" type="ORF">TPAB3V08_LOCUS1254</name>
</gene>
<dbReference type="Proteomes" id="UP001153148">
    <property type="component" value="Unassembled WGS sequence"/>
</dbReference>
<reference evidence="2" key="1">
    <citation type="submission" date="2021-03" db="EMBL/GenBank/DDBJ databases">
        <authorList>
            <person name="Tran Van P."/>
        </authorList>
    </citation>
    <scope>NUCLEOTIDE SEQUENCE</scope>
</reference>
<keyword evidence="3" id="KW-1185">Reference proteome</keyword>
<evidence type="ECO:0000313" key="2">
    <source>
        <dbReference type="EMBL" id="CAG2054221.1"/>
    </source>
</evidence>
<keyword evidence="1" id="KW-0472">Membrane</keyword>
<keyword evidence="1" id="KW-0812">Transmembrane</keyword>
<evidence type="ECO:0008006" key="4">
    <source>
        <dbReference type="Google" id="ProtNLM"/>
    </source>
</evidence>
<proteinExistence type="predicted"/>
<feature type="transmembrane region" description="Helical" evidence="1">
    <location>
        <begin position="6"/>
        <end position="24"/>
    </location>
</feature>
<sequence length="117" mass="13060">MHSTKAYYSFVDFSPLFVYCLLALRGLLVSVRGRGPFWLRAWMHHLLHCRNYATDSNLVSGSLVYCKSDALDHATTEQYIKPVNTKTPLGPSFLAYRSAHVRSACRSLSAVASGGYI</sequence>
<organism evidence="2 3">
    <name type="scientific">Timema podura</name>
    <name type="common">Walking stick</name>
    <dbReference type="NCBI Taxonomy" id="61482"/>
    <lineage>
        <taxon>Eukaryota</taxon>
        <taxon>Metazoa</taxon>
        <taxon>Ecdysozoa</taxon>
        <taxon>Arthropoda</taxon>
        <taxon>Hexapoda</taxon>
        <taxon>Insecta</taxon>
        <taxon>Pterygota</taxon>
        <taxon>Neoptera</taxon>
        <taxon>Polyneoptera</taxon>
        <taxon>Phasmatodea</taxon>
        <taxon>Timematodea</taxon>
        <taxon>Timematoidea</taxon>
        <taxon>Timematidae</taxon>
        <taxon>Timema</taxon>
    </lineage>
</organism>
<evidence type="ECO:0000256" key="1">
    <source>
        <dbReference type="SAM" id="Phobius"/>
    </source>
</evidence>
<comment type="caution">
    <text evidence="2">The sequence shown here is derived from an EMBL/GenBank/DDBJ whole genome shotgun (WGS) entry which is preliminary data.</text>
</comment>
<evidence type="ECO:0000313" key="3">
    <source>
        <dbReference type="Proteomes" id="UP001153148"/>
    </source>
</evidence>
<keyword evidence="1" id="KW-1133">Transmembrane helix</keyword>